<keyword evidence="4 5" id="KW-0408">Iron</keyword>
<dbReference type="InterPro" id="IPR001128">
    <property type="entry name" value="Cyt_P450"/>
</dbReference>
<dbReference type="Pfam" id="PF00067">
    <property type="entry name" value="p450"/>
    <property type="match status" value="1"/>
</dbReference>
<comment type="caution">
    <text evidence="6">The sequence shown here is derived from an EMBL/GenBank/DDBJ whole genome shotgun (WGS) entry which is preliminary data.</text>
</comment>
<keyword evidence="3 5" id="KW-0479">Metal-binding</keyword>
<dbReference type="Proteomes" id="UP000481861">
    <property type="component" value="Unassembled WGS sequence"/>
</dbReference>
<dbReference type="PRINTS" id="PR00465">
    <property type="entry name" value="EP450IV"/>
</dbReference>
<dbReference type="EMBL" id="JAADJZ010000012">
    <property type="protein sequence ID" value="KAF2871266.1"/>
    <property type="molecule type" value="Genomic_DNA"/>
</dbReference>
<evidence type="ECO:0000313" key="6">
    <source>
        <dbReference type="EMBL" id="KAF2871266.1"/>
    </source>
</evidence>
<sequence length="421" mass="46251">MLNGRTYVVTSPALASQIQRLSQTLSFEKIVLNALPRLVGLDKETVVIVQDVTADKENRVRMATTTIHDHFADFVNAVDDGQQVELFKFITREVHDASMHTFYGPENPFALHPELLEDFFSWENGIVGYMVGVAPQWTAAAAYSGLENCVKGFTEYLESGRISQAYQALQERQSAHDAVGISIPQQARLEVSMCLGLGVNAAITAFWLVNNIFNRPALLAQVREEIETNALFDDANTISASALRDACPLLNSCYRETMRIVAPMNSARFVKVDTLVADTYLLRKDTIVQIAGGALHTDAAIWGPDVAAFNPYRFIHHAFGTKTTAQTPAAPPASKQAQVHPAAFRAFGGGASLCPGRFFAQLEILSLAAILVVGFDMGDGVRWDPELQGGFSIAVTKPKTGVDVRLRRRKRFGERGWAMKM</sequence>
<dbReference type="PANTHER" id="PTHR47582">
    <property type="entry name" value="P450, PUTATIVE (EUROFUNG)-RELATED"/>
    <property type="match status" value="1"/>
</dbReference>
<reference evidence="6 7" key="1">
    <citation type="submission" date="2020-01" db="EMBL/GenBank/DDBJ databases">
        <authorList>
            <consortium name="DOE Joint Genome Institute"/>
            <person name="Haridas S."/>
            <person name="Albert R."/>
            <person name="Binder M."/>
            <person name="Bloem J."/>
            <person name="Labutti K."/>
            <person name="Salamov A."/>
            <person name="Andreopoulos B."/>
            <person name="Baker S.E."/>
            <person name="Barry K."/>
            <person name="Bills G."/>
            <person name="Bluhm B.H."/>
            <person name="Cannon C."/>
            <person name="Castanera R."/>
            <person name="Culley D.E."/>
            <person name="Daum C."/>
            <person name="Ezra D."/>
            <person name="Gonzalez J.B."/>
            <person name="Henrissat B."/>
            <person name="Kuo A."/>
            <person name="Liang C."/>
            <person name="Lipzen A."/>
            <person name="Lutzoni F."/>
            <person name="Magnuson J."/>
            <person name="Mondo S."/>
            <person name="Nolan M."/>
            <person name="Ohm R."/>
            <person name="Pangilinan J."/>
            <person name="Park H.-J.H."/>
            <person name="Ramirez L."/>
            <person name="Alfaro M."/>
            <person name="Sun H."/>
            <person name="Tritt A."/>
            <person name="Yoshinaga Y."/>
            <person name="Zwiers L.-H.L."/>
            <person name="Turgeon B.G."/>
            <person name="Goodwin S.B."/>
            <person name="Spatafora J.W."/>
            <person name="Crous P.W."/>
            <person name="Grigoriev I.V."/>
        </authorList>
    </citation>
    <scope>NUCLEOTIDE SEQUENCE [LARGE SCALE GENOMIC DNA]</scope>
    <source>
        <strain evidence="6 7">CBS 611.86</strain>
    </source>
</reference>
<name>A0A7C8I7H7_9PLEO</name>
<dbReference type="InterPro" id="IPR002403">
    <property type="entry name" value="Cyt_P450_E_grp-IV"/>
</dbReference>
<keyword evidence="5" id="KW-0349">Heme</keyword>
<feature type="binding site" description="axial binding residue" evidence="5">
    <location>
        <position position="354"/>
    </location>
    <ligand>
        <name>heme</name>
        <dbReference type="ChEBI" id="CHEBI:30413"/>
    </ligand>
    <ligandPart>
        <name>Fe</name>
        <dbReference type="ChEBI" id="CHEBI:18248"/>
    </ligandPart>
</feature>
<evidence type="ECO:0000256" key="4">
    <source>
        <dbReference type="ARBA" id="ARBA00023004"/>
    </source>
</evidence>
<dbReference type="OrthoDB" id="3366823at2759"/>
<dbReference type="GO" id="GO:0020037">
    <property type="term" value="F:heme binding"/>
    <property type="evidence" value="ECO:0007669"/>
    <property type="project" value="InterPro"/>
</dbReference>
<dbReference type="GO" id="GO:0005506">
    <property type="term" value="F:iron ion binding"/>
    <property type="evidence" value="ECO:0007669"/>
    <property type="project" value="InterPro"/>
</dbReference>
<dbReference type="SUPFAM" id="SSF48264">
    <property type="entry name" value="Cytochrome P450"/>
    <property type="match status" value="1"/>
</dbReference>
<dbReference type="CDD" id="cd11040">
    <property type="entry name" value="CYP7_CYP8-like"/>
    <property type="match status" value="1"/>
</dbReference>
<evidence type="ECO:0000256" key="1">
    <source>
        <dbReference type="ARBA" id="ARBA00001971"/>
    </source>
</evidence>
<organism evidence="6 7">
    <name type="scientific">Massariosphaeria phaeospora</name>
    <dbReference type="NCBI Taxonomy" id="100035"/>
    <lineage>
        <taxon>Eukaryota</taxon>
        <taxon>Fungi</taxon>
        <taxon>Dikarya</taxon>
        <taxon>Ascomycota</taxon>
        <taxon>Pezizomycotina</taxon>
        <taxon>Dothideomycetes</taxon>
        <taxon>Pleosporomycetidae</taxon>
        <taxon>Pleosporales</taxon>
        <taxon>Pleosporales incertae sedis</taxon>
        <taxon>Massariosphaeria</taxon>
    </lineage>
</organism>
<comment type="cofactor">
    <cofactor evidence="1 5">
        <name>heme</name>
        <dbReference type="ChEBI" id="CHEBI:30413"/>
    </cofactor>
</comment>
<dbReference type="PANTHER" id="PTHR47582:SF1">
    <property type="entry name" value="P450, PUTATIVE (EUROFUNG)-RELATED"/>
    <property type="match status" value="1"/>
</dbReference>
<proteinExistence type="inferred from homology"/>
<dbReference type="AlphaFoldDB" id="A0A7C8I7H7"/>
<accession>A0A7C8I7H7</accession>
<evidence type="ECO:0000256" key="3">
    <source>
        <dbReference type="ARBA" id="ARBA00022723"/>
    </source>
</evidence>
<evidence type="ECO:0000313" key="7">
    <source>
        <dbReference type="Proteomes" id="UP000481861"/>
    </source>
</evidence>
<dbReference type="Gene3D" id="1.10.630.10">
    <property type="entry name" value="Cytochrome P450"/>
    <property type="match status" value="1"/>
</dbReference>
<dbReference type="InterPro" id="IPR053007">
    <property type="entry name" value="CYP450_monoxygenase_sec-met"/>
</dbReference>
<comment type="similarity">
    <text evidence="2">Belongs to the cytochrome P450 family.</text>
</comment>
<dbReference type="InterPro" id="IPR036396">
    <property type="entry name" value="Cyt_P450_sf"/>
</dbReference>
<evidence type="ECO:0000256" key="2">
    <source>
        <dbReference type="ARBA" id="ARBA00010617"/>
    </source>
</evidence>
<keyword evidence="7" id="KW-1185">Reference proteome</keyword>
<gene>
    <name evidence="6" type="ORF">BDV95DRAFT_495188</name>
</gene>
<dbReference type="GO" id="GO:0004497">
    <property type="term" value="F:monooxygenase activity"/>
    <property type="evidence" value="ECO:0007669"/>
    <property type="project" value="InterPro"/>
</dbReference>
<dbReference type="GO" id="GO:0016705">
    <property type="term" value="F:oxidoreductase activity, acting on paired donors, with incorporation or reduction of molecular oxygen"/>
    <property type="evidence" value="ECO:0007669"/>
    <property type="project" value="InterPro"/>
</dbReference>
<protein>
    <submittedName>
        <fullName evidence="6">Cytochrome P450</fullName>
    </submittedName>
</protein>
<evidence type="ECO:0000256" key="5">
    <source>
        <dbReference type="PIRSR" id="PIRSR602403-1"/>
    </source>
</evidence>